<gene>
    <name evidence="2" type="ORF">GY22_11660</name>
</gene>
<dbReference type="Pfam" id="PF19493">
    <property type="entry name" value="Trypco1"/>
    <property type="match status" value="1"/>
</dbReference>
<dbReference type="Proteomes" id="UP000030466">
    <property type="component" value="Unassembled WGS sequence"/>
</dbReference>
<dbReference type="EMBL" id="JSUH01000010">
    <property type="protein sequence ID" value="KHD97054.1"/>
    <property type="molecule type" value="Genomic_DNA"/>
</dbReference>
<dbReference type="RefSeq" id="WP_035927776.1">
    <property type="nucleotide sequence ID" value="NZ_JSUH01000010.1"/>
</dbReference>
<dbReference type="InterPro" id="IPR045794">
    <property type="entry name" value="Trypco1"/>
</dbReference>
<protein>
    <recommendedName>
        <fullName evidence="1">Trypsin-co-occurring domain-containing protein</fullName>
    </recommendedName>
</protein>
<comment type="caution">
    <text evidence="2">The sequence shown here is derived from an EMBL/GenBank/DDBJ whole genome shotgun (WGS) entry which is preliminary data.</text>
</comment>
<organism evidence="2 3">
    <name type="scientific">Kocuria rosea subsp. polaris</name>
    <dbReference type="NCBI Taxonomy" id="136273"/>
    <lineage>
        <taxon>Bacteria</taxon>
        <taxon>Bacillati</taxon>
        <taxon>Actinomycetota</taxon>
        <taxon>Actinomycetes</taxon>
        <taxon>Micrococcales</taxon>
        <taxon>Micrococcaceae</taxon>
        <taxon>Kocuria</taxon>
    </lineage>
</organism>
<dbReference type="NCBIfam" id="NF041216">
    <property type="entry name" value="CU044_2847_fam"/>
    <property type="match status" value="1"/>
</dbReference>
<evidence type="ECO:0000259" key="1">
    <source>
        <dbReference type="Pfam" id="PF19493"/>
    </source>
</evidence>
<sequence length="109" mass="11471">MGNIVEFPTADGRSVLVETADGSGGPVTRGGHRESVVLEAQRTFEEAVAHIQPAVQALIDQLVSLAHRPSGVCVEFGVDLHAEAGAFIAKTGGAANFTVKLTWEDTRTE</sequence>
<keyword evidence="3" id="KW-1185">Reference proteome</keyword>
<evidence type="ECO:0000313" key="3">
    <source>
        <dbReference type="Proteomes" id="UP000030466"/>
    </source>
</evidence>
<proteinExistence type="predicted"/>
<accession>A0A0A6VT92</accession>
<reference evidence="2 3" key="1">
    <citation type="journal article" date="2003" name="Int. J. Syst. Evol. Microbiol.">
        <title>Kocuria polaris sp. nov., an orange-pigmented psychrophilic bacterium isolated from an Antarctic cyanobacterial mat sample.</title>
        <authorList>
            <person name="Reddy G.S."/>
            <person name="Prakash J.S."/>
            <person name="Prabahar V."/>
            <person name="Matsumoto G.I."/>
            <person name="Stackebrandt E."/>
            <person name="Shivaji S."/>
        </authorList>
    </citation>
    <scope>NUCLEOTIDE SEQUENCE [LARGE SCALE GENOMIC DNA]</scope>
    <source>
        <strain evidence="2 3">CMS 76or</strain>
    </source>
</reference>
<name>A0A0A6VT92_KOCRO</name>
<dbReference type="AlphaFoldDB" id="A0A0A6VT92"/>
<dbReference type="OrthoDB" id="4828173at2"/>
<evidence type="ECO:0000313" key="2">
    <source>
        <dbReference type="EMBL" id="KHD97054.1"/>
    </source>
</evidence>
<feature type="domain" description="Trypsin-co-occurring" evidence="1">
    <location>
        <begin position="7"/>
        <end position="104"/>
    </location>
</feature>